<evidence type="ECO:0000256" key="3">
    <source>
        <dbReference type="ARBA" id="ARBA00022475"/>
    </source>
</evidence>
<dbReference type="GO" id="GO:0005886">
    <property type="term" value="C:plasma membrane"/>
    <property type="evidence" value="ECO:0007669"/>
    <property type="project" value="UniProtKB-SubCell"/>
</dbReference>
<name>A0A174EW07_9FIRM</name>
<dbReference type="Pfam" id="PF00528">
    <property type="entry name" value="BPD_transp_1"/>
    <property type="match status" value="1"/>
</dbReference>
<dbReference type="RefSeq" id="WP_025531018.1">
    <property type="nucleotide sequence ID" value="NZ_CABIXC010000006.1"/>
</dbReference>
<keyword evidence="2 7" id="KW-0813">Transport</keyword>
<dbReference type="PROSITE" id="PS50928">
    <property type="entry name" value="ABC_TM1"/>
    <property type="match status" value="1"/>
</dbReference>
<dbReference type="InterPro" id="IPR035906">
    <property type="entry name" value="MetI-like_sf"/>
</dbReference>
<keyword evidence="6 7" id="KW-0472">Membrane</keyword>
<dbReference type="PANTHER" id="PTHR30193">
    <property type="entry name" value="ABC TRANSPORTER PERMEASE PROTEIN"/>
    <property type="match status" value="1"/>
</dbReference>
<proteinExistence type="inferred from homology"/>
<dbReference type="Gene3D" id="1.10.3720.10">
    <property type="entry name" value="MetI-like"/>
    <property type="match status" value="1"/>
</dbReference>
<feature type="transmembrane region" description="Helical" evidence="7">
    <location>
        <begin position="270"/>
        <end position="292"/>
    </location>
</feature>
<feature type="transmembrane region" description="Helical" evidence="7">
    <location>
        <begin position="20"/>
        <end position="46"/>
    </location>
</feature>
<protein>
    <submittedName>
        <fullName evidence="9">Binding-protein-dependent transport system inner membrane protein</fullName>
    </submittedName>
</protein>
<dbReference type="CDD" id="cd06261">
    <property type="entry name" value="TM_PBP2"/>
    <property type="match status" value="1"/>
</dbReference>
<dbReference type="EMBL" id="CYZE01000006">
    <property type="protein sequence ID" value="CUO40699.1"/>
    <property type="molecule type" value="Genomic_DNA"/>
</dbReference>
<keyword evidence="4 7" id="KW-0812">Transmembrane</keyword>
<dbReference type="PANTHER" id="PTHR30193:SF37">
    <property type="entry name" value="INNER MEMBRANE ABC TRANSPORTER PERMEASE PROTEIN YCJO"/>
    <property type="match status" value="1"/>
</dbReference>
<dbReference type="SUPFAM" id="SSF161098">
    <property type="entry name" value="MetI-like"/>
    <property type="match status" value="1"/>
</dbReference>
<evidence type="ECO:0000256" key="6">
    <source>
        <dbReference type="ARBA" id="ARBA00023136"/>
    </source>
</evidence>
<evidence type="ECO:0000313" key="9">
    <source>
        <dbReference type="EMBL" id="CUO40699.1"/>
    </source>
</evidence>
<reference evidence="9 10" key="1">
    <citation type="submission" date="2015-09" db="EMBL/GenBank/DDBJ databases">
        <authorList>
            <consortium name="Pathogen Informatics"/>
        </authorList>
    </citation>
    <scope>NUCLEOTIDE SEQUENCE [LARGE SCALE GENOMIC DNA]</scope>
    <source>
        <strain evidence="9 10">2789STDY5608850</strain>
    </source>
</reference>
<sequence length="301" mass="33993">MKNQKKTKIKISKMARREEIAGYLFLLPNMIGFFIFTLVPVVWGLLLSLTNYDGFSDAAFVGLANFKKLFRDDYFYTSLRNNIYYSIVSVTLTLLFGLLLAVLLQQKLKGSEVFKTIFFFPQLTSSVAFGVIFMALFRGEGPVNSVLTILGMANPPKWLTSTAWSMTTITIVSIIKNMGYYMVLFLSGLQSVSEELYEAASLDGAGPWKKFKSITLPLLSPTTFLCTVMCIINSFKVFDLVNIMTDGGPGRSSNVLVYRIYQEAFQNYKFGYASAYAVVLFVLVFIVTMIQFQGQKKWVNY</sequence>
<keyword evidence="3" id="KW-1003">Cell membrane</keyword>
<comment type="subcellular location">
    <subcellularLocation>
        <location evidence="1 7">Cell membrane</location>
        <topology evidence="1 7">Multi-pass membrane protein</topology>
    </subcellularLocation>
</comment>
<dbReference type="InterPro" id="IPR051393">
    <property type="entry name" value="ABC_transporter_permease"/>
</dbReference>
<keyword evidence="5 7" id="KW-1133">Transmembrane helix</keyword>
<evidence type="ECO:0000256" key="2">
    <source>
        <dbReference type="ARBA" id="ARBA00022448"/>
    </source>
</evidence>
<dbReference type="AlphaFoldDB" id="A0A174EW07"/>
<dbReference type="Proteomes" id="UP000095651">
    <property type="component" value="Unassembled WGS sequence"/>
</dbReference>
<organism evidence="9 10">
    <name type="scientific">Hungatella hathewayi</name>
    <dbReference type="NCBI Taxonomy" id="154046"/>
    <lineage>
        <taxon>Bacteria</taxon>
        <taxon>Bacillati</taxon>
        <taxon>Bacillota</taxon>
        <taxon>Clostridia</taxon>
        <taxon>Lachnospirales</taxon>
        <taxon>Lachnospiraceae</taxon>
        <taxon>Hungatella</taxon>
    </lineage>
</organism>
<feature type="domain" description="ABC transmembrane type-1" evidence="8">
    <location>
        <begin position="79"/>
        <end position="291"/>
    </location>
</feature>
<dbReference type="GO" id="GO:0055085">
    <property type="term" value="P:transmembrane transport"/>
    <property type="evidence" value="ECO:0007669"/>
    <property type="project" value="InterPro"/>
</dbReference>
<feature type="transmembrane region" description="Helical" evidence="7">
    <location>
        <begin position="116"/>
        <end position="137"/>
    </location>
</feature>
<evidence type="ECO:0000256" key="4">
    <source>
        <dbReference type="ARBA" id="ARBA00022692"/>
    </source>
</evidence>
<evidence type="ECO:0000313" key="10">
    <source>
        <dbReference type="Proteomes" id="UP000095651"/>
    </source>
</evidence>
<feature type="transmembrane region" description="Helical" evidence="7">
    <location>
        <begin position="83"/>
        <end position="104"/>
    </location>
</feature>
<accession>A0A174EW07</accession>
<feature type="transmembrane region" description="Helical" evidence="7">
    <location>
        <begin position="157"/>
        <end position="175"/>
    </location>
</feature>
<evidence type="ECO:0000256" key="5">
    <source>
        <dbReference type="ARBA" id="ARBA00022989"/>
    </source>
</evidence>
<evidence type="ECO:0000256" key="7">
    <source>
        <dbReference type="RuleBase" id="RU363032"/>
    </source>
</evidence>
<evidence type="ECO:0000256" key="1">
    <source>
        <dbReference type="ARBA" id="ARBA00004651"/>
    </source>
</evidence>
<dbReference type="InterPro" id="IPR000515">
    <property type="entry name" value="MetI-like"/>
</dbReference>
<evidence type="ECO:0000259" key="8">
    <source>
        <dbReference type="PROSITE" id="PS50928"/>
    </source>
</evidence>
<comment type="similarity">
    <text evidence="7">Belongs to the binding-protein-dependent transport system permease family.</text>
</comment>
<gene>
    <name evidence="9" type="primary">ugpA_38</name>
    <name evidence="9" type="ORF">ERS852407_02713</name>
</gene>